<dbReference type="PANTHER" id="PTHR33180:SF31">
    <property type="entry name" value="POLYPROTEIN PROTEIN"/>
    <property type="match status" value="1"/>
</dbReference>
<reference evidence="4" key="1">
    <citation type="journal article" date="2011" name="Nature">
        <title>Genome sequence and analysis of the tuber crop potato.</title>
        <authorList>
            <consortium name="The Potato Genome Sequencing Consortium"/>
        </authorList>
    </citation>
    <scope>NUCLEOTIDE SEQUENCE [LARGE SCALE GENOMIC DNA]</scope>
    <source>
        <strain evidence="4">cv. DM1-3 516 R44</strain>
    </source>
</reference>
<dbReference type="GO" id="GO:0009579">
    <property type="term" value="C:thylakoid"/>
    <property type="evidence" value="ECO:0000318"/>
    <property type="project" value="GO_Central"/>
</dbReference>
<proteinExistence type="predicted"/>
<dbReference type="InParanoid" id="M1DJ35"/>
<protein>
    <recommendedName>
        <fullName evidence="2">Putative plant transposon protein domain-containing protein</fullName>
    </recommendedName>
</protein>
<dbReference type="Gramene" id="PGSC0003DMT400089864">
    <property type="protein sequence ID" value="PGSC0003DMT400089864"/>
    <property type="gene ID" value="PGSC0003DMG400039435"/>
</dbReference>
<feature type="region of interest" description="Disordered" evidence="1">
    <location>
        <begin position="30"/>
        <end position="103"/>
    </location>
</feature>
<name>M1DJ35_SOLTU</name>
<evidence type="ECO:0000313" key="3">
    <source>
        <dbReference type="EnsemblPlants" id="PGSC0003DMT400089864"/>
    </source>
</evidence>
<dbReference type="PaxDb" id="4113-PGSC0003DMT400089864"/>
<dbReference type="PANTHER" id="PTHR33180">
    <property type="entry name" value="PHOTOSYSTEM II CP43 REACTION CENTER PROTEIN"/>
    <property type="match status" value="1"/>
</dbReference>
<dbReference type="InterPro" id="IPR046796">
    <property type="entry name" value="Transposase_32_dom"/>
</dbReference>
<dbReference type="Proteomes" id="UP000011115">
    <property type="component" value="Unassembled WGS sequence"/>
</dbReference>
<evidence type="ECO:0000259" key="2">
    <source>
        <dbReference type="Pfam" id="PF20167"/>
    </source>
</evidence>
<feature type="domain" description="Putative plant transposon protein" evidence="2">
    <location>
        <begin position="134"/>
        <end position="324"/>
    </location>
</feature>
<keyword evidence="4" id="KW-1185">Reference proteome</keyword>
<dbReference type="AlphaFoldDB" id="M1DJ35"/>
<feature type="compositionally biased region" description="Basic and acidic residues" evidence="1">
    <location>
        <begin position="30"/>
        <end position="47"/>
    </location>
</feature>
<evidence type="ECO:0000313" key="4">
    <source>
        <dbReference type="Proteomes" id="UP000011115"/>
    </source>
</evidence>
<organism evidence="3 4">
    <name type="scientific">Solanum tuberosum</name>
    <name type="common">Potato</name>
    <dbReference type="NCBI Taxonomy" id="4113"/>
    <lineage>
        <taxon>Eukaryota</taxon>
        <taxon>Viridiplantae</taxon>
        <taxon>Streptophyta</taxon>
        <taxon>Embryophyta</taxon>
        <taxon>Tracheophyta</taxon>
        <taxon>Spermatophyta</taxon>
        <taxon>Magnoliopsida</taxon>
        <taxon>eudicotyledons</taxon>
        <taxon>Gunneridae</taxon>
        <taxon>Pentapetalae</taxon>
        <taxon>asterids</taxon>
        <taxon>lamiids</taxon>
        <taxon>Solanales</taxon>
        <taxon>Solanaceae</taxon>
        <taxon>Solanoideae</taxon>
        <taxon>Solaneae</taxon>
        <taxon>Solanum</taxon>
    </lineage>
</organism>
<feature type="compositionally biased region" description="Pro residues" evidence="1">
    <location>
        <begin position="88"/>
        <end position="97"/>
    </location>
</feature>
<sequence length="348" mass="39485">MVGEPNRDRRWTQEILRLESVKLGDPMDKLVNRRTDMPRPKVAGRDISRRKRAMGIKINEDAAASEGKAAKLPTTGGKGKKKGKAPAPASPEGPPPRSMNRLKTEGMRTNIEEKRFSTAGVIDRYPEIMSFLRTHKFQLLMKLHGPYIPNWVREFYTTYEALVPQGKKQAAKLKLVHYVVVRERKVKCDSDAINAVLECSTRIEDDCQYKIRTKMLEIMKNQLAPLIFDGTLKWIEVGAPIENKDLNIAPSFWFGLISSTIMPSQNESILHHAKVTYLGCIIVGTRLNLGMIIAQEMVMMAKQHQTSISFLVLITELYRQARVPRDKKKDVEVIPHLLPTSEGLRQST</sequence>
<dbReference type="GO" id="GO:0009523">
    <property type="term" value="C:photosystem II"/>
    <property type="evidence" value="ECO:0000318"/>
    <property type="project" value="GO_Central"/>
</dbReference>
<dbReference type="Pfam" id="PF20167">
    <property type="entry name" value="Transposase_32"/>
    <property type="match status" value="1"/>
</dbReference>
<dbReference type="HOGENOM" id="CLU_029307_1_1_1"/>
<reference evidence="3" key="2">
    <citation type="submission" date="2015-06" db="UniProtKB">
        <authorList>
            <consortium name="EnsemblPlants"/>
        </authorList>
    </citation>
    <scope>IDENTIFICATION</scope>
    <source>
        <strain evidence="3">DM1-3 516 R44</strain>
    </source>
</reference>
<dbReference type="EnsemblPlants" id="PGSC0003DMT400089864">
    <property type="protein sequence ID" value="PGSC0003DMT400089864"/>
    <property type="gene ID" value="PGSC0003DMG400039435"/>
</dbReference>
<accession>M1DJ35</accession>
<evidence type="ECO:0000256" key="1">
    <source>
        <dbReference type="SAM" id="MobiDB-lite"/>
    </source>
</evidence>